<dbReference type="InterPro" id="IPR023828">
    <property type="entry name" value="Peptidase_S8_Ser-AS"/>
</dbReference>
<accession>A0AA38LKS3</accession>
<feature type="non-terminal residue" evidence="11">
    <location>
        <position position="858"/>
    </location>
</feature>
<dbReference type="Gene3D" id="2.60.40.2310">
    <property type="match status" value="1"/>
</dbReference>
<name>A0AA38LKS3_TAXCH</name>
<dbReference type="AlphaFoldDB" id="A0AA38LKS3"/>
<dbReference type="Pfam" id="PF17766">
    <property type="entry name" value="fn3_6"/>
    <property type="match status" value="1"/>
</dbReference>
<dbReference type="FunFam" id="3.40.50.200:FF:000006">
    <property type="entry name" value="Subtilisin-like protease SBT1.5"/>
    <property type="match status" value="1"/>
</dbReference>
<dbReference type="OMA" id="LNYPSMM"/>
<reference evidence="11 12" key="1">
    <citation type="journal article" date="2021" name="Nat. Plants">
        <title>The Taxus genome provides insights into paclitaxel biosynthesis.</title>
        <authorList>
            <person name="Xiong X."/>
            <person name="Gou J."/>
            <person name="Liao Q."/>
            <person name="Li Y."/>
            <person name="Zhou Q."/>
            <person name="Bi G."/>
            <person name="Li C."/>
            <person name="Du R."/>
            <person name="Wang X."/>
            <person name="Sun T."/>
            <person name="Guo L."/>
            <person name="Liang H."/>
            <person name="Lu P."/>
            <person name="Wu Y."/>
            <person name="Zhang Z."/>
            <person name="Ro D.K."/>
            <person name="Shang Y."/>
            <person name="Huang S."/>
            <person name="Yan J."/>
        </authorList>
    </citation>
    <scope>NUCLEOTIDE SEQUENCE [LARGE SCALE GENOMIC DNA]</scope>
    <source>
        <strain evidence="11">Ta-2019</strain>
    </source>
</reference>
<keyword evidence="3" id="KW-0732">Signal</keyword>
<evidence type="ECO:0000256" key="4">
    <source>
        <dbReference type="ARBA" id="ARBA00022801"/>
    </source>
</evidence>
<gene>
    <name evidence="11" type="ORF">KI387_004965</name>
</gene>
<feature type="domain" description="Subtilisin-like protease fibronectin type-III" evidence="10">
    <location>
        <begin position="778"/>
        <end position="849"/>
    </location>
</feature>
<evidence type="ECO:0000259" key="8">
    <source>
        <dbReference type="Pfam" id="PF00082"/>
    </source>
</evidence>
<feature type="domain" description="Inhibitor I9" evidence="9">
    <location>
        <begin position="192"/>
        <end position="236"/>
    </location>
</feature>
<dbReference type="Gene3D" id="3.50.30.30">
    <property type="match status" value="2"/>
</dbReference>
<proteinExistence type="inferred from homology"/>
<evidence type="ECO:0000256" key="3">
    <source>
        <dbReference type="ARBA" id="ARBA00022729"/>
    </source>
</evidence>
<comment type="caution">
    <text evidence="11">The sequence shown here is derived from an EMBL/GenBank/DDBJ whole genome shotgun (WGS) entry which is preliminary data.</text>
</comment>
<dbReference type="InterPro" id="IPR000209">
    <property type="entry name" value="Peptidase_S8/S53_dom"/>
</dbReference>
<keyword evidence="12" id="KW-1185">Reference proteome</keyword>
<protein>
    <recommendedName>
        <fullName evidence="13">Cucumisin</fullName>
    </recommendedName>
</protein>
<dbReference type="EMBL" id="JAHRHJ020000002">
    <property type="protein sequence ID" value="KAH9324787.1"/>
    <property type="molecule type" value="Genomic_DNA"/>
</dbReference>
<sequence>QCLENSLDPIKVKGKIVLCDDTDDDSAVLSAGGAGVISSWDYTEKEKTFLLPATVFQAAEANKIKSYINCTSTPLAKILRTITPNGELAPIVAYFSSRGPSPVVPSLLKPDITAPGVNILAAWSKVTPPSTDSVDTRIVDYNIISGTSMACPHATGAAAYVKSIHPDWSPAAIKSALMTTDLNYLLNVVFSYEAAQQRLTYSYGKSFNGFAAWLSPSEVQEISGMEGVLSVFENKENTLFTTRSWDFLGFPRTIKRNLSYESEVIVAVLDTGIWPESESFNDLGFGPVPSKWKGKCQTTLDFKTCNRKIIGASFYNKGMAGDRSEDFLSPRDGHGHGSHTSSTAAGNVVENASLLGVAEGNARGGVPGARIAMYKVCWAPYGRCEDVDILAAFDDAIHDGVDIISVSLGRARERLDYFEDTIAIGSFHAMKKGILVSAAAGNSGPHQQTVYNYSPWTLTVAASTIDRQFISPLLLSGNNISLKGIAINTYSMGQQWYPLIYAGNAPNISGGHSSEEASQCYSDSLDPIKVKGRIVLCDNTDDDSAVLSAGGAGIIFSWDYTEQAEKFLLPATVFQTAETNKIKSYINSTSTPLAKILRTVTPNGALAPIVAYFSSRGPSPVVPSLLKPDITAPGVNILAAWSKVTPPSSDSGDTRIVDYNIISGTSMACPHATGAAAYVKSFHPDWSPAAIKSALMTTAHPLNDKLNGNEDAEFGYGSGLIDPVKAMDPGLVYDADVNSYINMMCSQGYNATALRLVTGDDSACSFNVTKDMLRGVRQLNYPSMMVLAKTGKPYSVVFPRTVTNVGPALSTYESTIIAPSGVDVEVTPDTLSFTSVNQKLSYKVKVQGGGLPEETMLA</sequence>
<evidence type="ECO:0000259" key="10">
    <source>
        <dbReference type="Pfam" id="PF17766"/>
    </source>
</evidence>
<dbReference type="CDD" id="cd04852">
    <property type="entry name" value="Peptidases_S8_3"/>
    <property type="match status" value="1"/>
</dbReference>
<evidence type="ECO:0000259" key="9">
    <source>
        <dbReference type="Pfam" id="PF05922"/>
    </source>
</evidence>
<keyword evidence="2 7" id="KW-0645">Protease</keyword>
<dbReference type="Pfam" id="PF00082">
    <property type="entry name" value="Peptidase_S8"/>
    <property type="match status" value="2"/>
</dbReference>
<feature type="active site" description="Charge relay system" evidence="6 7">
    <location>
        <position position="666"/>
    </location>
</feature>
<dbReference type="Gene3D" id="3.30.70.80">
    <property type="entry name" value="Peptidase S8 propeptide/proteinase inhibitor I9"/>
    <property type="match status" value="1"/>
</dbReference>
<evidence type="ECO:0000256" key="7">
    <source>
        <dbReference type="PROSITE-ProRule" id="PRU01240"/>
    </source>
</evidence>
<dbReference type="PANTHER" id="PTHR10795">
    <property type="entry name" value="PROPROTEIN CONVERTASE SUBTILISIN/KEXIN"/>
    <property type="match status" value="1"/>
</dbReference>
<dbReference type="PROSITE" id="PS51892">
    <property type="entry name" value="SUBTILASE"/>
    <property type="match status" value="2"/>
</dbReference>
<organism evidence="11 12">
    <name type="scientific">Taxus chinensis</name>
    <name type="common">Chinese yew</name>
    <name type="synonym">Taxus wallichiana var. chinensis</name>
    <dbReference type="NCBI Taxonomy" id="29808"/>
    <lineage>
        <taxon>Eukaryota</taxon>
        <taxon>Viridiplantae</taxon>
        <taxon>Streptophyta</taxon>
        <taxon>Embryophyta</taxon>
        <taxon>Tracheophyta</taxon>
        <taxon>Spermatophyta</taxon>
        <taxon>Pinopsida</taxon>
        <taxon>Pinidae</taxon>
        <taxon>Conifers II</taxon>
        <taxon>Cupressales</taxon>
        <taxon>Taxaceae</taxon>
        <taxon>Taxus</taxon>
    </lineage>
</organism>
<dbReference type="Proteomes" id="UP000824469">
    <property type="component" value="Unassembled WGS sequence"/>
</dbReference>
<dbReference type="InterPro" id="IPR034197">
    <property type="entry name" value="Peptidases_S8_3"/>
</dbReference>
<dbReference type="InterPro" id="IPR015500">
    <property type="entry name" value="Peptidase_S8_subtilisin-rel"/>
</dbReference>
<dbReference type="PROSITE" id="PS00138">
    <property type="entry name" value="SUBTILASE_SER"/>
    <property type="match status" value="2"/>
</dbReference>
<evidence type="ECO:0000313" key="11">
    <source>
        <dbReference type="EMBL" id="KAH9324787.1"/>
    </source>
</evidence>
<evidence type="ECO:0000256" key="1">
    <source>
        <dbReference type="ARBA" id="ARBA00011073"/>
    </source>
</evidence>
<evidence type="ECO:0000313" key="12">
    <source>
        <dbReference type="Proteomes" id="UP000824469"/>
    </source>
</evidence>
<feature type="active site" description="Charge relay system" evidence="6 7">
    <location>
        <position position="336"/>
    </location>
</feature>
<dbReference type="Gene3D" id="3.40.50.200">
    <property type="entry name" value="Peptidase S8/S53 domain"/>
    <property type="match status" value="1"/>
</dbReference>
<dbReference type="InterPro" id="IPR037045">
    <property type="entry name" value="S8pro/Inhibitor_I9_sf"/>
</dbReference>
<evidence type="ECO:0008006" key="13">
    <source>
        <dbReference type="Google" id="ProtNLM"/>
    </source>
</evidence>
<feature type="domain" description="Peptidase S8/S53" evidence="8">
    <location>
        <begin position="262"/>
        <end position="717"/>
    </location>
</feature>
<feature type="active site" description="Charge relay system" evidence="6 7">
    <location>
        <position position="270"/>
    </location>
</feature>
<dbReference type="PRINTS" id="PR00723">
    <property type="entry name" value="SUBTILISIN"/>
</dbReference>
<dbReference type="GO" id="GO:0004252">
    <property type="term" value="F:serine-type endopeptidase activity"/>
    <property type="evidence" value="ECO:0007669"/>
    <property type="project" value="UniProtKB-UniRule"/>
</dbReference>
<dbReference type="CDD" id="cd02120">
    <property type="entry name" value="PA_subtilisin_like"/>
    <property type="match status" value="2"/>
</dbReference>
<keyword evidence="4 7" id="KW-0378">Hydrolase</keyword>
<evidence type="ECO:0000256" key="5">
    <source>
        <dbReference type="ARBA" id="ARBA00022825"/>
    </source>
</evidence>
<dbReference type="InterPro" id="IPR010259">
    <property type="entry name" value="S8pro/Inhibitor_I9"/>
</dbReference>
<feature type="domain" description="Peptidase S8/S53" evidence="8">
    <location>
        <begin position="92"/>
        <end position="181"/>
    </location>
</feature>
<keyword evidence="5 7" id="KW-0720">Serine protease</keyword>
<evidence type="ECO:0000256" key="2">
    <source>
        <dbReference type="ARBA" id="ARBA00022670"/>
    </source>
</evidence>
<comment type="similarity">
    <text evidence="1 7">Belongs to the peptidase S8 family.</text>
</comment>
<dbReference type="GO" id="GO:0006508">
    <property type="term" value="P:proteolysis"/>
    <property type="evidence" value="ECO:0007669"/>
    <property type="project" value="UniProtKB-KW"/>
</dbReference>
<feature type="non-terminal residue" evidence="11">
    <location>
        <position position="1"/>
    </location>
</feature>
<evidence type="ECO:0000256" key="6">
    <source>
        <dbReference type="PIRSR" id="PIRSR615500-1"/>
    </source>
</evidence>
<comment type="caution">
    <text evidence="7">Lacks conserved residue(s) required for the propagation of feature annotation.</text>
</comment>
<dbReference type="Pfam" id="PF05922">
    <property type="entry name" value="Inhibitor_I9"/>
    <property type="match status" value="1"/>
</dbReference>
<dbReference type="InterPro" id="IPR036852">
    <property type="entry name" value="Peptidase_S8/S53_dom_sf"/>
</dbReference>
<dbReference type="SUPFAM" id="SSF52743">
    <property type="entry name" value="Subtilisin-like"/>
    <property type="match status" value="2"/>
</dbReference>
<dbReference type="InterPro" id="IPR041469">
    <property type="entry name" value="Subtilisin-like_FN3"/>
</dbReference>
<dbReference type="InterPro" id="IPR045051">
    <property type="entry name" value="SBT"/>
</dbReference>